<accession>A0ABQ5R896</accession>
<evidence type="ECO:0000313" key="3">
    <source>
        <dbReference type="EMBL" id="GLI03001.1"/>
    </source>
</evidence>
<keyword evidence="4" id="KW-1185">Reference proteome</keyword>
<dbReference type="EMBL" id="BSDI01000074">
    <property type="protein sequence ID" value="GLI03001.1"/>
    <property type="molecule type" value="Genomic_DNA"/>
</dbReference>
<dbReference type="InterPro" id="IPR029787">
    <property type="entry name" value="Nucleotide_cyclase"/>
</dbReference>
<name>A0ABQ5R896_9ACTN</name>
<dbReference type="Proteomes" id="UP001144280">
    <property type="component" value="Unassembled WGS sequence"/>
</dbReference>
<feature type="transmembrane region" description="Helical" evidence="1">
    <location>
        <begin position="49"/>
        <end position="68"/>
    </location>
</feature>
<reference evidence="3" key="1">
    <citation type="submission" date="2022-12" db="EMBL/GenBank/DDBJ databases">
        <title>New Phytohabitans aurantiacus sp. RD004123 nov., an actinomycete isolated from soil.</title>
        <authorList>
            <person name="Triningsih D.W."/>
            <person name="Harunari E."/>
            <person name="Igarashi Y."/>
        </authorList>
    </citation>
    <scope>NUCLEOTIDE SEQUENCE</scope>
    <source>
        <strain evidence="3">RD004123</strain>
    </source>
</reference>
<feature type="transmembrane region" description="Helical" evidence="1">
    <location>
        <begin position="21"/>
        <end position="43"/>
    </location>
</feature>
<proteinExistence type="predicted"/>
<dbReference type="InterPro" id="IPR043128">
    <property type="entry name" value="Rev_trsase/Diguanyl_cyclase"/>
</dbReference>
<dbReference type="NCBIfam" id="TIGR00254">
    <property type="entry name" value="GGDEF"/>
    <property type="match status" value="1"/>
</dbReference>
<evidence type="ECO:0000256" key="1">
    <source>
        <dbReference type="SAM" id="Phobius"/>
    </source>
</evidence>
<dbReference type="Pfam" id="PF00990">
    <property type="entry name" value="GGDEF"/>
    <property type="match status" value="1"/>
</dbReference>
<dbReference type="InterPro" id="IPR052155">
    <property type="entry name" value="Biofilm_reg_signaling"/>
</dbReference>
<protein>
    <recommendedName>
        <fullName evidence="2">GGDEF domain-containing protein</fullName>
    </recommendedName>
</protein>
<dbReference type="PANTHER" id="PTHR44757">
    <property type="entry name" value="DIGUANYLATE CYCLASE DGCP"/>
    <property type="match status" value="1"/>
</dbReference>
<dbReference type="Gene3D" id="3.30.70.270">
    <property type="match status" value="1"/>
</dbReference>
<comment type="caution">
    <text evidence="3">The sequence shown here is derived from an EMBL/GenBank/DDBJ whole genome shotgun (WGS) entry which is preliminary data.</text>
</comment>
<organism evidence="3 4">
    <name type="scientific">Phytohabitans aurantiacus</name>
    <dbReference type="NCBI Taxonomy" id="3016789"/>
    <lineage>
        <taxon>Bacteria</taxon>
        <taxon>Bacillati</taxon>
        <taxon>Actinomycetota</taxon>
        <taxon>Actinomycetes</taxon>
        <taxon>Micromonosporales</taxon>
        <taxon>Micromonosporaceae</taxon>
    </lineage>
</organism>
<keyword evidence="1" id="KW-1133">Transmembrane helix</keyword>
<gene>
    <name evidence="3" type="ORF">Pa4123_82790</name>
</gene>
<dbReference type="SMART" id="SM00267">
    <property type="entry name" value="GGDEF"/>
    <property type="match status" value="1"/>
</dbReference>
<evidence type="ECO:0000313" key="4">
    <source>
        <dbReference type="Proteomes" id="UP001144280"/>
    </source>
</evidence>
<feature type="domain" description="GGDEF" evidence="2">
    <location>
        <begin position="106"/>
        <end position="230"/>
    </location>
</feature>
<keyword evidence="1" id="KW-0472">Membrane</keyword>
<dbReference type="PANTHER" id="PTHR44757:SF2">
    <property type="entry name" value="BIOFILM ARCHITECTURE MAINTENANCE PROTEIN MBAA"/>
    <property type="match status" value="1"/>
</dbReference>
<evidence type="ECO:0000259" key="2">
    <source>
        <dbReference type="PROSITE" id="PS50887"/>
    </source>
</evidence>
<dbReference type="InterPro" id="IPR000160">
    <property type="entry name" value="GGDEF_dom"/>
</dbReference>
<sequence length="333" mass="34148">MRMSNTSAAAPPRSPRRWRRAAAAAVVGFLLAGFVTVGIAAAVHITAAAVFGAGFLVVVAALAGCQVVQRRWEVAVWRSVHQDRLTGLPDRAVAEQILDAAHRAGSTLAVALADADALGAVNTMAGYAAGDRYLCAVAARLAAGAPPGAVVARLGGDDFVVIAPGRQATTLAAAVTAALAEPGPVAGTLMLRASVGVAAGSDAPRVVLARADAALSTAKRTGNQVLVYDCDRDGWLVSDDPRPTIRRRDRRPADAVRWVPDAGAGTGWLVCSATDLATTVRALRTARDWWAGVLAGTGSVAGQPTPTAQEAMRHMAAYRDLATRIAAVAGDPT</sequence>
<dbReference type="PROSITE" id="PS50887">
    <property type="entry name" value="GGDEF"/>
    <property type="match status" value="1"/>
</dbReference>
<keyword evidence="1" id="KW-0812">Transmembrane</keyword>
<dbReference type="SUPFAM" id="SSF55073">
    <property type="entry name" value="Nucleotide cyclase"/>
    <property type="match status" value="1"/>
</dbReference>